<evidence type="ECO:0000313" key="1">
    <source>
        <dbReference type="EMBL" id="KAI4333284.1"/>
    </source>
</evidence>
<dbReference type="EMBL" id="CM039432">
    <property type="protein sequence ID" value="KAI4333284.1"/>
    <property type="molecule type" value="Genomic_DNA"/>
</dbReference>
<accession>A0ACB9NA84</accession>
<evidence type="ECO:0000313" key="2">
    <source>
        <dbReference type="Proteomes" id="UP000828941"/>
    </source>
</evidence>
<protein>
    <submittedName>
        <fullName evidence="1">Uncharacterized protein</fullName>
    </submittedName>
</protein>
<proteinExistence type="predicted"/>
<comment type="caution">
    <text evidence="1">The sequence shown here is derived from an EMBL/GenBank/DDBJ whole genome shotgun (WGS) entry which is preliminary data.</text>
</comment>
<sequence length="496" mass="56548">MDQETLVDENFPLFLKPRKPAKNPAPPVTAVDTANPNSHTVQLEKPGAMNSDPTAATTFEELGLAEWAVKTCKELRMRKPRRVQSHCIPRILEGRHVLGIDETGSGKTAAFALPILQRLSEHPYGVFALVLTPTRELAYQLAEQFRALGSCLHLRLTVVVGGMDMLKQAKSLMSRPHIVIATPGRIKVLLEENPDIPPVFSRIKFLVLDEADRLLDVGFQEELKFLFQCLPENRQNLFFSATTTSNLQKLHERYQDKLYVYEAYEGFKTVETLQQQMIFIPKKVKEVYLTHVLTKMDDMSVRSTIIFVNTCRDCHRLSLMLDVIEVEAASLYSFKSQSERLKALHEFKAGKVSILLATDVASRGLDIPTVDLVINYDVPRFPRDYVHRVGRTARAGRGGLALSIVTQNDIELIHEIEALLERQLEMIEYKETEVLSLIKKAFSAKNVAEMKMMDDGFEEKEKERKKQKLEMLEAKGLLKKRSKKRKRNRDSEKKEA</sequence>
<dbReference type="Proteomes" id="UP000828941">
    <property type="component" value="Chromosome 7"/>
</dbReference>
<gene>
    <name evidence="1" type="ORF">L6164_018115</name>
</gene>
<keyword evidence="2" id="KW-1185">Reference proteome</keyword>
<reference evidence="1 2" key="1">
    <citation type="journal article" date="2022" name="DNA Res.">
        <title>Chromosomal-level genome assembly of the orchid tree Bauhinia variegata (Leguminosae; Cercidoideae) supports the allotetraploid origin hypothesis of Bauhinia.</title>
        <authorList>
            <person name="Zhong Y."/>
            <person name="Chen Y."/>
            <person name="Zheng D."/>
            <person name="Pang J."/>
            <person name="Liu Y."/>
            <person name="Luo S."/>
            <person name="Meng S."/>
            <person name="Qian L."/>
            <person name="Wei D."/>
            <person name="Dai S."/>
            <person name="Zhou R."/>
        </authorList>
    </citation>
    <scope>NUCLEOTIDE SEQUENCE [LARGE SCALE GENOMIC DNA]</scope>
    <source>
        <strain evidence="1">BV-YZ2020</strain>
    </source>
</reference>
<name>A0ACB9NA84_BAUVA</name>
<organism evidence="1 2">
    <name type="scientific">Bauhinia variegata</name>
    <name type="common">Purple orchid tree</name>
    <name type="synonym">Phanera variegata</name>
    <dbReference type="NCBI Taxonomy" id="167791"/>
    <lineage>
        <taxon>Eukaryota</taxon>
        <taxon>Viridiplantae</taxon>
        <taxon>Streptophyta</taxon>
        <taxon>Embryophyta</taxon>
        <taxon>Tracheophyta</taxon>
        <taxon>Spermatophyta</taxon>
        <taxon>Magnoliopsida</taxon>
        <taxon>eudicotyledons</taxon>
        <taxon>Gunneridae</taxon>
        <taxon>Pentapetalae</taxon>
        <taxon>rosids</taxon>
        <taxon>fabids</taxon>
        <taxon>Fabales</taxon>
        <taxon>Fabaceae</taxon>
        <taxon>Cercidoideae</taxon>
        <taxon>Cercideae</taxon>
        <taxon>Bauhiniinae</taxon>
        <taxon>Bauhinia</taxon>
    </lineage>
</organism>